<evidence type="ECO:0000313" key="2">
    <source>
        <dbReference type="Proteomes" id="UP001293593"/>
    </source>
</evidence>
<keyword evidence="2" id="KW-1185">Reference proteome</keyword>
<evidence type="ECO:0000313" key="1">
    <source>
        <dbReference type="EMBL" id="KAK4278371.1"/>
    </source>
</evidence>
<dbReference type="Proteomes" id="UP001293593">
    <property type="component" value="Unassembled WGS sequence"/>
</dbReference>
<dbReference type="EMBL" id="JAWXYG010000003">
    <property type="protein sequence ID" value="KAK4278371.1"/>
    <property type="molecule type" value="Genomic_DNA"/>
</dbReference>
<gene>
    <name evidence="1" type="ORF">QN277_016226</name>
</gene>
<protein>
    <submittedName>
        <fullName evidence="1">Uncharacterized protein</fullName>
    </submittedName>
</protein>
<organism evidence="1 2">
    <name type="scientific">Acacia crassicarpa</name>
    <name type="common">northern wattle</name>
    <dbReference type="NCBI Taxonomy" id="499986"/>
    <lineage>
        <taxon>Eukaryota</taxon>
        <taxon>Viridiplantae</taxon>
        <taxon>Streptophyta</taxon>
        <taxon>Embryophyta</taxon>
        <taxon>Tracheophyta</taxon>
        <taxon>Spermatophyta</taxon>
        <taxon>Magnoliopsida</taxon>
        <taxon>eudicotyledons</taxon>
        <taxon>Gunneridae</taxon>
        <taxon>Pentapetalae</taxon>
        <taxon>rosids</taxon>
        <taxon>fabids</taxon>
        <taxon>Fabales</taxon>
        <taxon>Fabaceae</taxon>
        <taxon>Caesalpinioideae</taxon>
        <taxon>mimosoid clade</taxon>
        <taxon>Acacieae</taxon>
        <taxon>Acacia</taxon>
    </lineage>
</organism>
<sequence>MSAGVFRVKHHLARTSKDDEPYISVPEEVKIGMLNLLVGAQQAKPFQKKLECNAQIQKEAVSGASNIFKKSRSSAPVTLNTILKKNLREEACLDICTATYNNGIPFNFVNSDDFKKMCELIAKHGLGFKTPSYHKCRVKCLKQKYDMIMAVVETHKALRKNWMHDNN</sequence>
<dbReference type="AlphaFoldDB" id="A0AAE1MW70"/>
<name>A0AAE1MW70_9FABA</name>
<comment type="caution">
    <text evidence="1">The sequence shown here is derived from an EMBL/GenBank/DDBJ whole genome shotgun (WGS) entry which is preliminary data.</text>
</comment>
<reference evidence="1" key="1">
    <citation type="submission" date="2023-10" db="EMBL/GenBank/DDBJ databases">
        <title>Chromosome-level genome of the transformable northern wattle, Acacia crassicarpa.</title>
        <authorList>
            <person name="Massaro I."/>
            <person name="Sinha N.R."/>
            <person name="Poethig S."/>
            <person name="Leichty A.R."/>
        </authorList>
    </citation>
    <scope>NUCLEOTIDE SEQUENCE</scope>
    <source>
        <strain evidence="1">Acra3RX</strain>
        <tissue evidence="1">Leaf</tissue>
    </source>
</reference>
<accession>A0AAE1MW70</accession>
<proteinExistence type="predicted"/>